<evidence type="ECO:0000259" key="8">
    <source>
        <dbReference type="PROSITE" id="PS50249"/>
    </source>
</evidence>
<dbReference type="InterPro" id="IPR051929">
    <property type="entry name" value="VirAsm_ModProt"/>
</dbReference>
<dbReference type="GO" id="GO:0006508">
    <property type="term" value="P:proteolysis"/>
    <property type="evidence" value="ECO:0007669"/>
    <property type="project" value="UniProtKB-KW"/>
</dbReference>
<evidence type="ECO:0000259" key="9">
    <source>
        <dbReference type="PROSITE" id="PS51935"/>
    </source>
</evidence>
<keyword evidence="4" id="KW-0378">Hydrolase</keyword>
<dbReference type="SUPFAM" id="SSF102712">
    <property type="entry name" value="JAB1/MPN domain"/>
    <property type="match status" value="1"/>
</dbReference>
<dbReference type="InterPro" id="IPR028090">
    <property type="entry name" value="JAB_dom_prok"/>
</dbReference>
<dbReference type="InterPro" id="IPR000064">
    <property type="entry name" value="NLP_P60_dom"/>
</dbReference>
<dbReference type="EMBL" id="CP032482">
    <property type="protein sequence ID" value="AYD44751.1"/>
    <property type="molecule type" value="Genomic_DNA"/>
</dbReference>
<dbReference type="AlphaFoldDB" id="A0A8D4N3H1"/>
<keyword evidence="6" id="KW-0862">Zinc</keyword>
<evidence type="ECO:0000256" key="4">
    <source>
        <dbReference type="ARBA" id="ARBA00022801"/>
    </source>
</evidence>
<dbReference type="CDD" id="cd08073">
    <property type="entry name" value="MPN_NLPC_P60"/>
    <property type="match status" value="1"/>
</dbReference>
<evidence type="ECO:0000313" key="11">
    <source>
        <dbReference type="Proteomes" id="UP000265864"/>
    </source>
</evidence>
<sequence length="235" mass="26765">MRKHIITALLAHAKDAYPAECCGLVVQIDRKQVYVRCTNTAPEPGEQFRIDPVEYAAAEDKGSIIAIAHSHPDATTQPSQLDIAQCDVSQMPWLIASWPEGDIRQIMPSEGIKPLKGRPFVHGIWDCYAIVRDWYRLERDITLPNFERDDGWWERGENLYIKHYADAGFYAHTGQPEVGDVILMQYKASEPNHAGIYLGDGKMIHHRYGSLSEIVPYGGYWLDRTIKVLRYQIPA</sequence>
<proteinExistence type="inferred from homology"/>
<gene>
    <name evidence="10" type="ORF">DXZ79_14250</name>
</gene>
<dbReference type="SMART" id="SM00232">
    <property type="entry name" value="JAB_MPN"/>
    <property type="match status" value="1"/>
</dbReference>
<name>A0A8D4N3H1_9GAMM</name>
<feature type="domain" description="NlpC/P60" evidence="9">
    <location>
        <begin position="96"/>
        <end position="232"/>
    </location>
</feature>
<evidence type="ECO:0000313" key="10">
    <source>
        <dbReference type="EMBL" id="AYD44751.1"/>
    </source>
</evidence>
<evidence type="ECO:0000256" key="2">
    <source>
        <dbReference type="ARBA" id="ARBA00022670"/>
    </source>
</evidence>
<dbReference type="PROSITE" id="PS51935">
    <property type="entry name" value="NLPC_P60"/>
    <property type="match status" value="1"/>
</dbReference>
<feature type="domain" description="MPN" evidence="8">
    <location>
        <begin position="1"/>
        <end position="121"/>
    </location>
</feature>
<dbReference type="SUPFAM" id="SSF54001">
    <property type="entry name" value="Cysteine proteinases"/>
    <property type="match status" value="1"/>
</dbReference>
<evidence type="ECO:0000256" key="7">
    <source>
        <dbReference type="ARBA" id="ARBA00023049"/>
    </source>
</evidence>
<protein>
    <submittedName>
        <fullName evidence="10">Peptidase P60</fullName>
    </submittedName>
</protein>
<keyword evidence="5" id="KW-0788">Thiol protease</keyword>
<evidence type="ECO:0000256" key="3">
    <source>
        <dbReference type="ARBA" id="ARBA00022723"/>
    </source>
</evidence>
<evidence type="ECO:0000256" key="6">
    <source>
        <dbReference type="ARBA" id="ARBA00022833"/>
    </source>
</evidence>
<organism evidence="10 11">
    <name type="scientific">Yersinia rochesterensis</name>
    <dbReference type="NCBI Taxonomy" id="1604335"/>
    <lineage>
        <taxon>Bacteria</taxon>
        <taxon>Pseudomonadati</taxon>
        <taxon>Pseudomonadota</taxon>
        <taxon>Gammaproteobacteria</taxon>
        <taxon>Enterobacterales</taxon>
        <taxon>Yersiniaceae</taxon>
        <taxon>Yersinia</taxon>
    </lineage>
</organism>
<dbReference type="PANTHER" id="PTHR34858">
    <property type="entry name" value="CYSO-CYSTEINE PEPTIDASE"/>
    <property type="match status" value="1"/>
</dbReference>
<accession>A0A8D4N3H1</accession>
<dbReference type="GO" id="GO:0008270">
    <property type="term" value="F:zinc ion binding"/>
    <property type="evidence" value="ECO:0007669"/>
    <property type="project" value="TreeGrafter"/>
</dbReference>
<keyword evidence="2" id="KW-0645">Protease</keyword>
<comment type="similarity">
    <text evidence="1">Belongs to the peptidase C40 family.</text>
</comment>
<dbReference type="GeneID" id="82551907"/>
<keyword evidence="3" id="KW-0479">Metal-binding</keyword>
<reference evidence="10 11" key="1">
    <citation type="submission" date="2018-09" db="EMBL/GenBank/DDBJ databases">
        <title>Yersinia kristensenii subsp. rochesterensis subsp. nov., Isolated from Human Feces.</title>
        <authorList>
            <person name="Cunningham S.A."/>
            <person name="Jeraldo P."/>
            <person name="Patel R."/>
        </authorList>
    </citation>
    <scope>NUCLEOTIDE SEQUENCE [LARGE SCALE GENOMIC DNA]</scope>
    <source>
        <strain evidence="10 11">ATCC BAA-2637</strain>
    </source>
</reference>
<evidence type="ECO:0000256" key="1">
    <source>
        <dbReference type="ARBA" id="ARBA00007074"/>
    </source>
</evidence>
<keyword evidence="7" id="KW-0482">Metalloprotease</keyword>
<evidence type="ECO:0000256" key="5">
    <source>
        <dbReference type="ARBA" id="ARBA00022807"/>
    </source>
</evidence>
<dbReference type="InterPro" id="IPR038765">
    <property type="entry name" value="Papain-like_cys_pep_sf"/>
</dbReference>
<dbReference type="Gene3D" id="3.40.140.10">
    <property type="entry name" value="Cytidine Deaminase, domain 2"/>
    <property type="match status" value="1"/>
</dbReference>
<dbReference type="GO" id="GO:0008235">
    <property type="term" value="F:metalloexopeptidase activity"/>
    <property type="evidence" value="ECO:0007669"/>
    <property type="project" value="TreeGrafter"/>
</dbReference>
<dbReference type="Pfam" id="PF00877">
    <property type="entry name" value="NLPC_P60"/>
    <property type="match status" value="1"/>
</dbReference>
<dbReference type="Pfam" id="PF14464">
    <property type="entry name" value="Prok-JAB"/>
    <property type="match status" value="1"/>
</dbReference>
<dbReference type="Gene3D" id="3.90.1720.10">
    <property type="entry name" value="endopeptidase domain like (from Nostoc punctiforme)"/>
    <property type="match status" value="1"/>
</dbReference>
<dbReference type="InterPro" id="IPR037518">
    <property type="entry name" value="MPN"/>
</dbReference>
<dbReference type="Proteomes" id="UP000265864">
    <property type="component" value="Chromosome"/>
</dbReference>
<dbReference type="GO" id="GO:0008234">
    <property type="term" value="F:cysteine-type peptidase activity"/>
    <property type="evidence" value="ECO:0007669"/>
    <property type="project" value="UniProtKB-KW"/>
</dbReference>
<dbReference type="RefSeq" id="WP_120011370.1">
    <property type="nucleotide sequence ID" value="NZ_CP032482.1"/>
</dbReference>
<dbReference type="PROSITE" id="PS50249">
    <property type="entry name" value="MPN"/>
    <property type="match status" value="1"/>
</dbReference>
<dbReference type="PANTHER" id="PTHR34858:SF1">
    <property type="entry name" value="CYSO-CYSTEINE PEPTIDASE"/>
    <property type="match status" value="1"/>
</dbReference>
<dbReference type="InterPro" id="IPR000555">
    <property type="entry name" value="JAMM/MPN+_dom"/>
</dbReference>